<reference evidence="2 3" key="1">
    <citation type="submission" date="2015-05" db="EMBL/GenBank/DDBJ databases">
        <title>Draft genome sequence of the bacterium Gordonia jacobaea a new member of the Gordonia genus.</title>
        <authorList>
            <person name="Jimenez-Galisteo G."/>
            <person name="Dominguez A."/>
            <person name="Munoz E."/>
            <person name="Vinas M."/>
        </authorList>
    </citation>
    <scope>NUCLEOTIDE SEQUENCE [LARGE SCALE GENOMIC DNA]</scope>
    <source>
        <strain evidence="3">mv1</strain>
    </source>
</reference>
<evidence type="ECO:0000313" key="3">
    <source>
        <dbReference type="Proteomes" id="UP000037247"/>
    </source>
</evidence>
<dbReference type="PANTHER" id="PTHR31435">
    <property type="entry name" value="PROTEIN NATD1"/>
    <property type="match status" value="1"/>
</dbReference>
<dbReference type="EMBL" id="LDTZ01000019">
    <property type="protein sequence ID" value="KNA90275.1"/>
    <property type="molecule type" value="Genomic_DNA"/>
</dbReference>
<dbReference type="InterPro" id="IPR016181">
    <property type="entry name" value="Acyl_CoA_acyltransferase"/>
</dbReference>
<dbReference type="Gene3D" id="3.40.630.30">
    <property type="match status" value="1"/>
</dbReference>
<evidence type="ECO:0000313" key="2">
    <source>
        <dbReference type="EMBL" id="KNA90275.1"/>
    </source>
</evidence>
<gene>
    <name evidence="2" type="ORF">ABW18_15240</name>
</gene>
<dbReference type="Pfam" id="PF14542">
    <property type="entry name" value="Acetyltransf_CG"/>
    <property type="match status" value="1"/>
</dbReference>
<name>A0ABR5I9J8_9ACTN</name>
<dbReference type="PROSITE" id="PS51729">
    <property type="entry name" value="GNAT_YJDJ"/>
    <property type="match status" value="1"/>
</dbReference>
<dbReference type="SUPFAM" id="SSF55729">
    <property type="entry name" value="Acyl-CoA N-acyltransferases (Nat)"/>
    <property type="match status" value="1"/>
</dbReference>
<feature type="domain" description="N-acetyltransferase" evidence="1">
    <location>
        <begin position="22"/>
        <end position="108"/>
    </location>
</feature>
<evidence type="ECO:0000259" key="1">
    <source>
        <dbReference type="PROSITE" id="PS51729"/>
    </source>
</evidence>
<dbReference type="PANTHER" id="PTHR31435:SF10">
    <property type="entry name" value="BSR4717 PROTEIN"/>
    <property type="match status" value="1"/>
</dbReference>
<accession>A0ABR5I9J8</accession>
<protein>
    <submittedName>
        <fullName evidence="2">Acetyltransferase</fullName>
    </submittedName>
</protein>
<comment type="caution">
    <text evidence="2">The sequence shown here is derived from an EMBL/GenBank/DDBJ whole genome shotgun (WGS) entry which is preliminary data.</text>
</comment>
<proteinExistence type="predicted"/>
<dbReference type="Proteomes" id="UP000037247">
    <property type="component" value="Unassembled WGS sequence"/>
</dbReference>
<keyword evidence="3" id="KW-1185">Reference proteome</keyword>
<dbReference type="InterPro" id="IPR045057">
    <property type="entry name" value="Gcn5-rel_NAT"/>
</dbReference>
<sequence>MADSGTLRIVHSAPQERYEAILTDPESDPRDVEPTDRLVGYLDYVSEPYQVILTHTVILDAYSGRGYAGQLVRTVLDDIRSQGKQVVPVCSYVRHYIDQHPEYADLVASVTS</sequence>
<dbReference type="InterPro" id="IPR031165">
    <property type="entry name" value="GNAT_YJDJ"/>
</dbReference>
<dbReference type="RefSeq" id="WP_049699850.1">
    <property type="nucleotide sequence ID" value="NZ_CBDRLS010000002.1"/>
</dbReference>
<organism evidence="2 3">
    <name type="scientific">Gordonia jacobaea</name>
    <dbReference type="NCBI Taxonomy" id="122202"/>
    <lineage>
        <taxon>Bacteria</taxon>
        <taxon>Bacillati</taxon>
        <taxon>Actinomycetota</taxon>
        <taxon>Actinomycetes</taxon>
        <taxon>Mycobacteriales</taxon>
        <taxon>Gordoniaceae</taxon>
        <taxon>Gordonia</taxon>
    </lineage>
</organism>